<dbReference type="Gene3D" id="3.30.460.10">
    <property type="entry name" value="Beta Polymerase, domain 2"/>
    <property type="match status" value="1"/>
</dbReference>
<dbReference type="CDD" id="cd05403">
    <property type="entry name" value="NT_KNTase_like"/>
    <property type="match status" value="1"/>
</dbReference>
<accession>A0A9D1GS26</accession>
<dbReference type="AlphaFoldDB" id="A0A9D1GS26"/>
<evidence type="ECO:0000259" key="1">
    <source>
        <dbReference type="Pfam" id="PF18765"/>
    </source>
</evidence>
<reference evidence="2" key="2">
    <citation type="journal article" date="2021" name="PeerJ">
        <title>Extensive microbial diversity within the chicken gut microbiome revealed by metagenomics and culture.</title>
        <authorList>
            <person name="Gilroy R."/>
            <person name="Ravi A."/>
            <person name="Getino M."/>
            <person name="Pursley I."/>
            <person name="Horton D.L."/>
            <person name="Alikhan N.F."/>
            <person name="Baker D."/>
            <person name="Gharbi K."/>
            <person name="Hall N."/>
            <person name="Watson M."/>
            <person name="Adriaenssens E.M."/>
            <person name="Foster-Nyarko E."/>
            <person name="Jarju S."/>
            <person name="Secka A."/>
            <person name="Antonio M."/>
            <person name="Oren A."/>
            <person name="Chaudhuri R.R."/>
            <person name="La Ragione R."/>
            <person name="Hildebrand F."/>
            <person name="Pallen M.J."/>
        </authorList>
    </citation>
    <scope>NUCLEOTIDE SEQUENCE</scope>
    <source>
        <strain evidence="2">ChiW17-6978</strain>
    </source>
</reference>
<dbReference type="InterPro" id="IPR041633">
    <property type="entry name" value="Polbeta"/>
</dbReference>
<dbReference type="Proteomes" id="UP000886758">
    <property type="component" value="Unassembled WGS sequence"/>
</dbReference>
<dbReference type="InterPro" id="IPR043519">
    <property type="entry name" value="NT_sf"/>
</dbReference>
<sequence length="256" mass="29771">MEKIKPIIQALSKHPNIVAIALGGSRASGNQDEKSDYDVYVYYDQKIDVEFRKTVLSEYCCHMEMAVQYFEEEDDCILKDGIIIELIYRNIHNIKESIEDLMHHATASLGYTTCFLDNIISSKVLYEENQCYSKIKKSITYPPTLRENIIKKNMEMLHGVLASYDVQIMKAYERQDMISVNHRIAAYLASYFDIIFAVNNVFHPGEKRLIALAQSKCRFLPDDFEENIHRLLNLVDLEDTLKQLYLNLENLIRQIA</sequence>
<feature type="domain" description="Polymerase beta nucleotidyltransferase" evidence="1">
    <location>
        <begin position="7"/>
        <end position="58"/>
    </location>
</feature>
<comment type="caution">
    <text evidence="2">The sequence shown here is derived from an EMBL/GenBank/DDBJ whole genome shotgun (WGS) entry which is preliminary data.</text>
</comment>
<organism evidence="2 3">
    <name type="scientific">Candidatus Pelethenecus faecipullorum</name>
    <dbReference type="NCBI Taxonomy" id="2840900"/>
    <lineage>
        <taxon>Bacteria</taxon>
        <taxon>Bacillati</taxon>
        <taxon>Mycoplasmatota</taxon>
        <taxon>Mollicutes</taxon>
        <taxon>Candidatus Pelethenecus</taxon>
    </lineage>
</organism>
<name>A0A9D1GS26_9MOLU</name>
<reference evidence="2" key="1">
    <citation type="submission" date="2020-10" db="EMBL/GenBank/DDBJ databases">
        <authorList>
            <person name="Gilroy R."/>
        </authorList>
    </citation>
    <scope>NUCLEOTIDE SEQUENCE</scope>
    <source>
        <strain evidence="2">ChiW17-6978</strain>
    </source>
</reference>
<proteinExistence type="predicted"/>
<protein>
    <submittedName>
        <fullName evidence="2">DUF4037 domain-containing protein</fullName>
    </submittedName>
</protein>
<dbReference type="Pfam" id="PF18765">
    <property type="entry name" value="Polbeta"/>
    <property type="match status" value="1"/>
</dbReference>
<evidence type="ECO:0000313" key="2">
    <source>
        <dbReference type="EMBL" id="HIT50189.1"/>
    </source>
</evidence>
<dbReference type="EMBL" id="DVLF01000123">
    <property type="protein sequence ID" value="HIT50189.1"/>
    <property type="molecule type" value="Genomic_DNA"/>
</dbReference>
<evidence type="ECO:0000313" key="3">
    <source>
        <dbReference type="Proteomes" id="UP000886758"/>
    </source>
</evidence>
<dbReference type="SUPFAM" id="SSF81301">
    <property type="entry name" value="Nucleotidyltransferase"/>
    <property type="match status" value="1"/>
</dbReference>
<gene>
    <name evidence="2" type="ORF">IAD46_04090</name>
</gene>